<proteinExistence type="predicted"/>
<evidence type="ECO:0008006" key="4">
    <source>
        <dbReference type="Google" id="ProtNLM"/>
    </source>
</evidence>
<reference evidence="2 3" key="1">
    <citation type="submission" date="2019-10" db="EMBL/GenBank/DDBJ databases">
        <title>Nonomuraea sp. nov., isolated from Phyllanthus amarus.</title>
        <authorList>
            <person name="Klykleung N."/>
            <person name="Tanasupawat S."/>
        </authorList>
    </citation>
    <scope>NUCLEOTIDE SEQUENCE [LARGE SCALE GENOMIC DNA]</scope>
    <source>
        <strain evidence="2 3">CR1-09</strain>
    </source>
</reference>
<feature type="compositionally biased region" description="Basic and acidic residues" evidence="1">
    <location>
        <begin position="102"/>
        <end position="115"/>
    </location>
</feature>
<accession>A0A5N6BHR3</accession>
<comment type="caution">
    <text evidence="2">The sequence shown here is derived from an EMBL/GenBank/DDBJ whole genome shotgun (WGS) entry which is preliminary data.</text>
</comment>
<evidence type="ECO:0000256" key="1">
    <source>
        <dbReference type="SAM" id="MobiDB-lite"/>
    </source>
</evidence>
<evidence type="ECO:0000313" key="3">
    <source>
        <dbReference type="Proteomes" id="UP000313066"/>
    </source>
</evidence>
<evidence type="ECO:0000313" key="2">
    <source>
        <dbReference type="EMBL" id="KAB8180581.1"/>
    </source>
</evidence>
<dbReference type="InterPro" id="IPR047789">
    <property type="entry name" value="CU044_5270-like"/>
</dbReference>
<keyword evidence="3" id="KW-1185">Reference proteome</keyword>
<gene>
    <name evidence="2" type="ORF">FH610_032290</name>
</gene>
<feature type="region of interest" description="Disordered" evidence="1">
    <location>
        <begin position="88"/>
        <end position="162"/>
    </location>
</feature>
<dbReference type="Proteomes" id="UP000313066">
    <property type="component" value="Unassembled WGS sequence"/>
</dbReference>
<dbReference type="RefSeq" id="WP_139579011.1">
    <property type="nucleotide sequence ID" value="NZ_VDMA02000021.1"/>
</dbReference>
<dbReference type="AlphaFoldDB" id="A0A5N6BHR3"/>
<dbReference type="EMBL" id="VDMA02000021">
    <property type="protein sequence ID" value="KAB8180581.1"/>
    <property type="molecule type" value="Genomic_DNA"/>
</dbReference>
<name>A0A5N6BHR3_9ACTN</name>
<sequence>MDDLRLLREMRAEVPEPGAEWLVSARARLLRRVRTWHLPRFGRRLLLAGALGGAASVVIATRPNEPGVVARSPVVRLDSATVLRQAAEVAESRPRPAVPRPDQWHYTRTLDKQANDDPGSPGTTWEGWMRYDGKQAAGYGEDGRMHVSDVPPDPGDDDLSPQQYDAKLRRLPTDPDDLLAHVSGDRHWIDLPVEEGVKKNVEPPDARAFRVIFLYLERHVVMPPKLEGAMFRALMKIPRVVVEKDVADAAGRRGLGIRFDRGGDPGALHYHILDSRTYRYLGSRMVWLRDEYIHGDSRPAFRAGSVWATALLASGIVDRPGRRL</sequence>
<dbReference type="NCBIfam" id="NF038083">
    <property type="entry name" value="CU044_5270_fam"/>
    <property type="match status" value="1"/>
</dbReference>
<organism evidence="2 3">
    <name type="scientific">Microbispora catharanthi</name>
    <dbReference type="NCBI Taxonomy" id="1712871"/>
    <lineage>
        <taxon>Bacteria</taxon>
        <taxon>Bacillati</taxon>
        <taxon>Actinomycetota</taxon>
        <taxon>Actinomycetes</taxon>
        <taxon>Streptosporangiales</taxon>
        <taxon>Streptosporangiaceae</taxon>
        <taxon>Microbispora</taxon>
    </lineage>
</organism>
<protein>
    <recommendedName>
        <fullName evidence="4">Tat pathway signal protein</fullName>
    </recommendedName>
</protein>